<dbReference type="AlphaFoldDB" id="A0A1I4WLM0"/>
<dbReference type="Proteomes" id="UP000233491">
    <property type="component" value="Unassembled WGS sequence"/>
</dbReference>
<organism evidence="1 2">
    <name type="scientific">Pleomorphomonas diazotrophica</name>
    <dbReference type="NCBI Taxonomy" id="1166257"/>
    <lineage>
        <taxon>Bacteria</taxon>
        <taxon>Pseudomonadati</taxon>
        <taxon>Pseudomonadota</taxon>
        <taxon>Alphaproteobacteria</taxon>
        <taxon>Hyphomicrobiales</taxon>
        <taxon>Pleomorphomonadaceae</taxon>
        <taxon>Pleomorphomonas</taxon>
    </lineage>
</organism>
<protein>
    <submittedName>
        <fullName evidence="1">Uncharacterized protein</fullName>
    </submittedName>
</protein>
<reference evidence="1 2" key="1">
    <citation type="submission" date="2017-12" db="EMBL/GenBank/DDBJ databases">
        <title>Anaerobic carbon monoxide metabolism by Pleomorphomonas carboxyditropha sp. nov., a new mesophilic hydrogenogenic carboxidotroph.</title>
        <authorList>
            <person name="Esquivel-Elizondo S."/>
            <person name="Krajmalnik-Brown R."/>
        </authorList>
    </citation>
    <scope>NUCLEOTIDE SEQUENCE [LARGE SCALE GENOMIC DNA]</scope>
    <source>
        <strain evidence="1 2">R5-392</strain>
    </source>
</reference>
<proteinExistence type="predicted"/>
<keyword evidence="2" id="KW-1185">Reference proteome</keyword>
<name>A0A1I4WLM0_9HYPH</name>
<sequence>MTASHLPPESWPAQDVEDLLVLVRFLGEDKHRRAGGAPASQRADALACRRLTERCALVPRPRAPGGYMASLIGFSRLYRFVHAPVGVAPGMPVDREVEVRRAVLEALDPPDRQEVEARMCAELVEMRAGIFRCAHADLCAGRGCPFELEVSAEAVDRALCTLLPKGN</sequence>
<gene>
    <name evidence="1" type="ORF">CXZ10_06710</name>
</gene>
<evidence type="ECO:0000313" key="1">
    <source>
        <dbReference type="EMBL" id="PKR91027.1"/>
    </source>
</evidence>
<accession>A0A1I4WLM0</accession>
<evidence type="ECO:0000313" key="2">
    <source>
        <dbReference type="Proteomes" id="UP000233491"/>
    </source>
</evidence>
<comment type="caution">
    <text evidence="1">The sequence shown here is derived from an EMBL/GenBank/DDBJ whole genome shotgun (WGS) entry which is preliminary data.</text>
</comment>
<dbReference type="RefSeq" id="WP_101288288.1">
    <property type="nucleotide sequence ID" value="NZ_FOUQ01000018.1"/>
</dbReference>
<dbReference type="EMBL" id="PJNW01000002">
    <property type="protein sequence ID" value="PKR91027.1"/>
    <property type="molecule type" value="Genomic_DNA"/>
</dbReference>
<dbReference type="OrthoDB" id="8444338at2"/>